<dbReference type="AlphaFoldDB" id="A0A641AQ00"/>
<keyword evidence="3" id="KW-1185">Reference proteome</keyword>
<keyword evidence="1" id="KW-0472">Membrane</keyword>
<dbReference type="Proteomes" id="UP001515100">
    <property type="component" value="Unassembled WGS sequence"/>
</dbReference>
<proteinExistence type="predicted"/>
<reference evidence="2" key="1">
    <citation type="submission" date="2019-09" db="EMBL/GenBank/DDBJ databases">
        <authorList>
            <person name="Li J."/>
        </authorList>
    </citation>
    <scope>NUCLEOTIDE SEQUENCE [LARGE SCALE GENOMIC DNA]</scope>
    <source>
        <strain evidence="2">NRBC 14897</strain>
    </source>
</reference>
<keyword evidence="1" id="KW-1133">Transmembrane helix</keyword>
<evidence type="ECO:0000313" key="3">
    <source>
        <dbReference type="Proteomes" id="UP001515100"/>
    </source>
</evidence>
<dbReference type="RefSeq" id="WP_129185976.1">
    <property type="nucleotide sequence ID" value="NZ_JBHSAH010000001.1"/>
</dbReference>
<comment type="caution">
    <text evidence="2">The sequence shown here is derived from an EMBL/GenBank/DDBJ whole genome shotgun (WGS) entry which is preliminary data.</text>
</comment>
<feature type="transmembrane region" description="Helical" evidence="1">
    <location>
        <begin position="38"/>
        <end position="63"/>
    </location>
</feature>
<evidence type="ECO:0000256" key="1">
    <source>
        <dbReference type="SAM" id="Phobius"/>
    </source>
</evidence>
<name>A0A641AQ00_9ACTN</name>
<organism evidence="2 3">
    <name type="scientific">Aeromicrobium fastidiosum</name>
    <dbReference type="NCBI Taxonomy" id="52699"/>
    <lineage>
        <taxon>Bacteria</taxon>
        <taxon>Bacillati</taxon>
        <taxon>Actinomycetota</taxon>
        <taxon>Actinomycetes</taxon>
        <taxon>Propionibacteriales</taxon>
        <taxon>Nocardioidaceae</taxon>
        <taxon>Aeromicrobium</taxon>
    </lineage>
</organism>
<gene>
    <name evidence="2" type="ORF">ESP62_007265</name>
</gene>
<protein>
    <submittedName>
        <fullName evidence="2">Uncharacterized protein</fullName>
    </submittedName>
</protein>
<accession>A0A641AQ00</accession>
<sequence length="103" mass="11182">MNLELTVPSMTSGMHHTTQTVVSAAADDVPAMPDRSGVMDGCCGLAALCLAMIVGAGVVLWVARRRVERVLWQLPPPLELGIVDLTRSRDPRSPRERTCVLRC</sequence>
<dbReference type="EMBL" id="SDPP02000002">
    <property type="protein sequence ID" value="KAA1378172.1"/>
    <property type="molecule type" value="Genomic_DNA"/>
</dbReference>
<evidence type="ECO:0000313" key="2">
    <source>
        <dbReference type="EMBL" id="KAA1378172.1"/>
    </source>
</evidence>
<keyword evidence="1" id="KW-0812">Transmembrane</keyword>